<protein>
    <submittedName>
        <fullName evidence="1">Uncharacterized protein</fullName>
    </submittedName>
</protein>
<dbReference type="EMBL" id="JACIES010000001">
    <property type="protein sequence ID" value="MBB4025025.1"/>
    <property type="molecule type" value="Genomic_DNA"/>
</dbReference>
<gene>
    <name evidence="1" type="ORF">GGR14_000786</name>
</gene>
<name>A0A7W6MXQ1_9BACT</name>
<keyword evidence="2" id="KW-1185">Reference proteome</keyword>
<dbReference type="GeneID" id="93101235"/>
<evidence type="ECO:0000313" key="1">
    <source>
        <dbReference type="EMBL" id="MBB4025025.1"/>
    </source>
</evidence>
<proteinExistence type="predicted"/>
<accession>A0A7W6MXQ1</accession>
<dbReference type="RefSeq" id="WP_151412174.1">
    <property type="nucleotide sequence ID" value="NZ_AP028155.1"/>
</dbReference>
<evidence type="ECO:0000313" key="2">
    <source>
        <dbReference type="Proteomes" id="UP000546007"/>
    </source>
</evidence>
<organism evidence="1 2">
    <name type="scientific">Butyricimonas faecihominis</name>
    <dbReference type="NCBI Taxonomy" id="1472416"/>
    <lineage>
        <taxon>Bacteria</taxon>
        <taxon>Pseudomonadati</taxon>
        <taxon>Bacteroidota</taxon>
        <taxon>Bacteroidia</taxon>
        <taxon>Bacteroidales</taxon>
        <taxon>Odoribacteraceae</taxon>
        <taxon>Butyricimonas</taxon>
    </lineage>
</organism>
<dbReference type="OrthoDB" id="903892at2"/>
<sequence>MFVVDPEGETHTIPRTNNKIEWIDRSYFRITDEKGVEYTFGKNCKEETTMTIIYDGDREVRPAYISTWYLETIVGAMYETISFTYELGDVYKFSNYDEEFLVEVSGANLNKPVITAEVVKKEKWKLA</sequence>
<dbReference type="Proteomes" id="UP000546007">
    <property type="component" value="Unassembled WGS sequence"/>
</dbReference>
<reference evidence="1 2" key="1">
    <citation type="submission" date="2020-08" db="EMBL/GenBank/DDBJ databases">
        <title>Genomic Encyclopedia of Type Strains, Phase IV (KMG-IV): sequencing the most valuable type-strain genomes for metagenomic binning, comparative biology and taxonomic classification.</title>
        <authorList>
            <person name="Goeker M."/>
        </authorList>
    </citation>
    <scope>NUCLEOTIDE SEQUENCE [LARGE SCALE GENOMIC DNA]</scope>
    <source>
        <strain evidence="1 2">DSM 105721</strain>
    </source>
</reference>
<comment type="caution">
    <text evidence="1">The sequence shown here is derived from an EMBL/GenBank/DDBJ whole genome shotgun (WGS) entry which is preliminary data.</text>
</comment>
<dbReference type="AlphaFoldDB" id="A0A7W6MXQ1"/>